<protein>
    <recommendedName>
        <fullName evidence="10">MFS transporter</fullName>
    </recommendedName>
</protein>
<keyword evidence="4 7" id="KW-1133">Transmembrane helix</keyword>
<feature type="compositionally biased region" description="Basic and acidic residues" evidence="6">
    <location>
        <begin position="914"/>
        <end position="938"/>
    </location>
</feature>
<feature type="transmembrane region" description="Helical" evidence="7">
    <location>
        <begin position="1885"/>
        <end position="1908"/>
    </location>
</feature>
<dbReference type="RefSeq" id="WP_345493327.1">
    <property type="nucleotide sequence ID" value="NZ_BAABJM010000001.1"/>
</dbReference>
<comment type="caution">
    <text evidence="8">The sequence shown here is derived from an EMBL/GenBank/DDBJ whole genome shotgun (WGS) entry which is preliminary data.</text>
</comment>
<feature type="region of interest" description="Disordered" evidence="6">
    <location>
        <begin position="1496"/>
        <end position="1559"/>
    </location>
</feature>
<feature type="region of interest" description="Disordered" evidence="6">
    <location>
        <begin position="306"/>
        <end position="367"/>
    </location>
</feature>
<evidence type="ECO:0000256" key="1">
    <source>
        <dbReference type="ARBA" id="ARBA00004651"/>
    </source>
</evidence>
<feature type="compositionally biased region" description="Basic and acidic residues" evidence="6">
    <location>
        <begin position="1597"/>
        <end position="1613"/>
    </location>
</feature>
<organism evidence="8 9">
    <name type="scientific">Nocardia callitridis</name>
    <dbReference type="NCBI Taxonomy" id="648753"/>
    <lineage>
        <taxon>Bacteria</taxon>
        <taxon>Bacillati</taxon>
        <taxon>Actinomycetota</taxon>
        <taxon>Actinomycetes</taxon>
        <taxon>Mycobacteriales</taxon>
        <taxon>Nocardiaceae</taxon>
        <taxon>Nocardia</taxon>
    </lineage>
</organism>
<dbReference type="EMBL" id="BAABJM010000001">
    <property type="protein sequence ID" value="GAA5043388.1"/>
    <property type="molecule type" value="Genomic_DNA"/>
</dbReference>
<dbReference type="Gene3D" id="1.20.1250.20">
    <property type="entry name" value="MFS general substrate transporter like domains"/>
    <property type="match status" value="1"/>
</dbReference>
<feature type="compositionally biased region" description="Basic and acidic residues" evidence="6">
    <location>
        <begin position="438"/>
        <end position="463"/>
    </location>
</feature>
<evidence type="ECO:0008006" key="10">
    <source>
        <dbReference type="Google" id="ProtNLM"/>
    </source>
</evidence>
<feature type="compositionally biased region" description="Low complexity" evidence="6">
    <location>
        <begin position="785"/>
        <end position="803"/>
    </location>
</feature>
<sequence>MSDLLVGHIPEADLPAMQRAGDGWSDAANDMERTVSRLEELAREPGVDSEFAGEAVAADYAAALTEARAQIYRLNERARQVYEARNAFELEIYVVRGILLLLAAQIAWNVLVPPPTGPLKTVADRAEAQVSMGLARESTLRFLAQQMGRFSVNHPGLAMAAKGIAFGAVAGGGVPYVAMRAQMAQDARGHRESMDWRQVRIGTGAGMAGGIAGAVAGHFVGSRLATLGANSVSRGVRAGGRVAASVTAGGIAGVAGGVAGGFTASVMSGGELRGKDLAHMMWAGMAMGVASGIGSTIRAGRAAAGVVSENPVPRHDVPEPPRSVARASADDTPITHSTNETRTAPTADDGHGAKPKSATPETMGAKTVKEQVDDLGRELSGKLHRNDFHGEQARNAATDFLTEPAQPPARSHEARPAEAGAPEPSPPAAADPIPRARQPQEPESPSRTEESRPVEDEFLRILKAEGMWNGPEESGGHGGPWSSKPAGPPAGSPQGPNGRPTGSSPWGTEPTHGGASTVTLAPPPPPPLSGTTTARPESSIAAAEPAAYAPSASRNTAVNGAAWREPGIAELQQLAHAEAMGTLRQQPHIATATAHPADLATPVPIRPSAASAPPTPELPPPTDASGVARAPTTETTPGAQHALETHSKRADPESAAGDPTHHTPQHEPTAPSDPVESPQRHAPATHSATPHTGEHAATTEPTTSNATPHPRERASTSDSPSTPTPATTPESATTPGRAGAAERAETPRNAVTPENTAPGGSNPAGATRPRENAASAGAHTHDNSTESASPASSATPDPIAAPTKGSPYPATAQPSSTSNPNLTPRPATAPNTTASSTDLNIAAPSQFPLAGESSRIPTRATAPTHAPSSPLTGWQAAFSTSGAHTPPIATTRSDTDDDADPEEFPVLPGTTVTDPREHSVQRDPRDHNVWQDPRDHSIQKTPPGDHITIPGVDYPLDNDPPADAVPILPQLPAHTPITLPADTALRTPTALNPADPAPAAARPPEVVPLRRDSASLSSHPDAVPEKPDTPVLPGKYATAPNPETPGAPHKPAAPQLNPHSLEYQHQDTGVPGISAPPHLQPANPAVPQVEHRRLPPQAMATMDEDPNEHPQRRKRQTLSPTTPPPTTSAEQPGAILPPAASARPGKPTTDKAVTQRETELLRYRGYTYVGDRPRDSPGELTGAAWTNSKERFAWERDWLTRNGTRLGALGAFTLAALEAEIRLGLPNTAAKPLLIVQSRQILPGKMLPIWKTRSLPGTDPKLTSAIGLPARAFSLDELPQYSYLSLVGARPLLDHDIELTLAGLTRKEQAQFLVVRRDGVYTMQYPGCRVSVNPSPEYLRTRFLADVLLEPFASRTFYEYMMSDVVESYQRREAQRFVESYSDRALSAEDRIGRWFATTVQKMLDAPPNDAPELLREALLAPAGAKNLDGRAVKRFASTVDTLLAGHTDFGSYLRHRKLPGTRSMVRDIRAAVASRHPPGTAEQVPFIGSVLTATRASPHRPGSTRHRGGSSLASPCAVEQSAERSTPWSSATPSGDIVGGAPIAHTPASPWSRTPAEPAILGADGRAIDVLGTPIREARNPRRQQNPLRERAIAFHHAPDDEPNPRGWDDKPPATPPEQPVDPVQDVTPTTERRVLFWRKQKPSTADPARTQDVEPAANDPAAVTIPELFRSNKNYRLMFTSNGIAMFGDSLQQVAVPLVAAHQGYSVWEMGLLTTASTGSRVLLALPAGYIADFWSRRKVMLVAQSVTLASTVGAGTAVALDIPNLPVALLGTTIVSGVSAKIYQSSLGRFVLDLAAPEQRASANRLSVVEGYVAGAGGRAFAPVALGLGNAVPFAIALIGAANLRAIAKLRDAFPAHTPQGHRFGDFVREIRQSARAVRGDSYLPVYIGSTAVTNAAIAVLNLRATVIADGSTLPEWAVGAVVSAGAVGAVSGGFLTPLVKKVATDKFFLAGVTGFAGMAGLQAATTNPLIIAMGTFGVGVIGTGLNTKTVGYEQEAFSLGMYGRVRGLEGSFTGAGAAAGGIIGGATLAMLGVDAAGWVPAAAIGAAAGGVAMLRLRKGIRRILGFPWRRAKTPEPLDHPRDERDTTTSRPHPSLPPRTRRTDEPGPTPPDFAVDNSFWTRRKGESPWIAP</sequence>
<dbReference type="SUPFAM" id="SSF103473">
    <property type="entry name" value="MFS general substrate transporter"/>
    <property type="match status" value="1"/>
</dbReference>
<dbReference type="Pfam" id="PF07690">
    <property type="entry name" value="MFS_1"/>
    <property type="match status" value="1"/>
</dbReference>
<dbReference type="InterPro" id="IPR036259">
    <property type="entry name" value="MFS_trans_sf"/>
</dbReference>
<feature type="compositionally biased region" description="Polar residues" evidence="6">
    <location>
        <begin position="334"/>
        <end position="344"/>
    </location>
</feature>
<dbReference type="PANTHER" id="PTHR23513:SF6">
    <property type="entry name" value="MAJOR FACILITATOR SUPERFAMILY ASSOCIATED DOMAIN-CONTAINING PROTEIN"/>
    <property type="match status" value="1"/>
</dbReference>
<feature type="region of interest" description="Disordered" evidence="6">
    <location>
        <begin position="1597"/>
        <end position="1656"/>
    </location>
</feature>
<feature type="compositionally biased region" description="Polar residues" evidence="6">
    <location>
        <begin position="1524"/>
        <end position="1534"/>
    </location>
</feature>
<feature type="transmembrane region" description="Helical" evidence="7">
    <location>
        <begin position="199"/>
        <end position="221"/>
    </location>
</feature>
<feature type="compositionally biased region" description="Pro residues" evidence="6">
    <location>
        <begin position="613"/>
        <end position="622"/>
    </location>
</feature>
<feature type="compositionally biased region" description="Basic and acidic residues" evidence="6">
    <location>
        <begin position="2076"/>
        <end position="2091"/>
    </location>
</feature>
<keyword evidence="2" id="KW-1003">Cell membrane</keyword>
<feature type="transmembrane region" description="Helical" evidence="7">
    <location>
        <begin position="1951"/>
        <end position="1968"/>
    </location>
</feature>
<feature type="region of interest" description="Disordered" evidence="6">
    <location>
        <begin position="403"/>
        <end position="556"/>
    </location>
</feature>
<feature type="compositionally biased region" description="Low complexity" evidence="6">
    <location>
        <begin position="716"/>
        <end position="735"/>
    </location>
</feature>
<reference evidence="9" key="1">
    <citation type="journal article" date="2019" name="Int. J. Syst. Evol. Microbiol.">
        <title>The Global Catalogue of Microorganisms (GCM) 10K type strain sequencing project: providing services to taxonomists for standard genome sequencing and annotation.</title>
        <authorList>
            <consortium name="The Broad Institute Genomics Platform"/>
            <consortium name="The Broad Institute Genome Sequencing Center for Infectious Disease"/>
            <person name="Wu L."/>
            <person name="Ma J."/>
        </authorList>
    </citation>
    <scope>NUCLEOTIDE SEQUENCE [LARGE SCALE GENOMIC DNA]</scope>
    <source>
        <strain evidence="9">JCM 18298</strain>
    </source>
</reference>
<evidence type="ECO:0000313" key="9">
    <source>
        <dbReference type="Proteomes" id="UP001500603"/>
    </source>
</evidence>
<feature type="transmembrane region" description="Helical" evidence="7">
    <location>
        <begin position="2016"/>
        <end position="2035"/>
    </location>
</feature>
<feature type="transmembrane region" description="Helical" evidence="7">
    <location>
        <begin position="2041"/>
        <end position="2060"/>
    </location>
</feature>
<dbReference type="InterPro" id="IPR011701">
    <property type="entry name" value="MFS"/>
</dbReference>
<evidence type="ECO:0000256" key="2">
    <source>
        <dbReference type="ARBA" id="ARBA00022475"/>
    </source>
</evidence>
<dbReference type="PANTHER" id="PTHR23513">
    <property type="entry name" value="INTEGRAL MEMBRANE EFFLUX PROTEIN-RELATED"/>
    <property type="match status" value="1"/>
</dbReference>
<proteinExistence type="predicted"/>
<evidence type="ECO:0000313" key="8">
    <source>
        <dbReference type="EMBL" id="GAA5043388.1"/>
    </source>
</evidence>
<evidence type="ECO:0000256" key="7">
    <source>
        <dbReference type="SAM" id="Phobius"/>
    </source>
</evidence>
<gene>
    <name evidence="8" type="ORF">GCM10023318_04870</name>
</gene>
<keyword evidence="5 7" id="KW-0472">Membrane</keyword>
<feature type="transmembrane region" description="Helical" evidence="7">
    <location>
        <begin position="1920"/>
        <end position="1939"/>
    </location>
</feature>
<keyword evidence="3 7" id="KW-0812">Transmembrane</keyword>
<feature type="compositionally biased region" description="Basic and acidic residues" evidence="6">
    <location>
        <begin position="643"/>
        <end position="652"/>
    </location>
</feature>
<feature type="compositionally biased region" description="Low complexity" evidence="6">
    <location>
        <begin position="819"/>
        <end position="834"/>
    </location>
</feature>
<feature type="compositionally biased region" description="Low complexity" evidence="6">
    <location>
        <begin position="534"/>
        <end position="554"/>
    </location>
</feature>
<feature type="transmembrane region" description="Helical" evidence="7">
    <location>
        <begin position="1823"/>
        <end position="1844"/>
    </location>
</feature>
<feature type="compositionally biased region" description="Polar residues" evidence="6">
    <location>
        <begin position="866"/>
        <end position="883"/>
    </location>
</feature>
<feature type="region of interest" description="Disordered" evidence="6">
    <location>
        <begin position="2075"/>
        <end position="2135"/>
    </location>
</feature>
<dbReference type="CDD" id="cd06173">
    <property type="entry name" value="MFS_MefA_like"/>
    <property type="match status" value="1"/>
</dbReference>
<feature type="compositionally biased region" description="Low complexity" evidence="6">
    <location>
        <begin position="988"/>
        <end position="1004"/>
    </location>
</feature>
<feature type="compositionally biased region" description="Low complexity" evidence="6">
    <location>
        <begin position="1622"/>
        <end position="1631"/>
    </location>
</feature>
<evidence type="ECO:0000256" key="6">
    <source>
        <dbReference type="SAM" id="MobiDB-lite"/>
    </source>
</evidence>
<accession>A0ABP9JSG6</accession>
<feature type="region of interest" description="Disordered" evidence="6">
    <location>
        <begin position="579"/>
        <end position="963"/>
    </location>
</feature>
<evidence type="ECO:0000256" key="5">
    <source>
        <dbReference type="ARBA" id="ARBA00023136"/>
    </source>
</evidence>
<feature type="region of interest" description="Disordered" evidence="6">
    <location>
        <begin position="1100"/>
        <end position="1157"/>
    </location>
</feature>
<feature type="transmembrane region" description="Helical" evidence="7">
    <location>
        <begin position="93"/>
        <end position="111"/>
    </location>
</feature>
<name>A0ABP9JSG6_9NOCA</name>
<feature type="region of interest" description="Disordered" evidence="6">
    <location>
        <begin position="987"/>
        <end position="1088"/>
    </location>
</feature>
<dbReference type="Proteomes" id="UP001500603">
    <property type="component" value="Unassembled WGS sequence"/>
</dbReference>
<keyword evidence="9" id="KW-1185">Reference proteome</keyword>
<comment type="subcellular location">
    <subcellularLocation>
        <location evidence="1">Cell membrane</location>
        <topology evidence="1">Multi-pass membrane protein</topology>
    </subcellularLocation>
</comment>
<evidence type="ECO:0000256" key="3">
    <source>
        <dbReference type="ARBA" id="ARBA00022692"/>
    </source>
</evidence>
<feature type="transmembrane region" description="Helical" evidence="7">
    <location>
        <begin position="157"/>
        <end position="178"/>
    </location>
</feature>
<feature type="compositionally biased region" description="Low complexity" evidence="6">
    <location>
        <begin position="602"/>
        <end position="612"/>
    </location>
</feature>
<evidence type="ECO:0000256" key="4">
    <source>
        <dbReference type="ARBA" id="ARBA00022989"/>
    </source>
</evidence>
<feature type="transmembrane region" description="Helical" evidence="7">
    <location>
        <begin position="1974"/>
        <end position="1995"/>
    </location>
</feature>